<name>D6RKV7_COPC7</name>
<dbReference type="KEGG" id="cci:CC1G_13855"/>
<dbReference type="HOGENOM" id="CLU_1796362_0_0_1"/>
<reference evidence="1 2" key="1">
    <citation type="journal article" date="2010" name="Proc. Natl. Acad. Sci. U.S.A.">
        <title>Insights into evolution of multicellular fungi from the assembled chromosomes of the mushroom Coprinopsis cinerea (Coprinus cinereus).</title>
        <authorList>
            <person name="Stajich J.E."/>
            <person name="Wilke S.K."/>
            <person name="Ahren D."/>
            <person name="Au C.H."/>
            <person name="Birren B.W."/>
            <person name="Borodovsky M."/>
            <person name="Burns C."/>
            <person name="Canback B."/>
            <person name="Casselton L.A."/>
            <person name="Cheng C.K."/>
            <person name="Deng J."/>
            <person name="Dietrich F.S."/>
            <person name="Fargo D.C."/>
            <person name="Farman M.L."/>
            <person name="Gathman A.C."/>
            <person name="Goldberg J."/>
            <person name="Guigo R."/>
            <person name="Hoegger P.J."/>
            <person name="Hooker J.B."/>
            <person name="Huggins A."/>
            <person name="James T.Y."/>
            <person name="Kamada T."/>
            <person name="Kilaru S."/>
            <person name="Kodira C."/>
            <person name="Kues U."/>
            <person name="Kupfer D."/>
            <person name="Kwan H.S."/>
            <person name="Lomsadze A."/>
            <person name="Li W."/>
            <person name="Lilly W.W."/>
            <person name="Ma L.J."/>
            <person name="Mackey A.J."/>
            <person name="Manning G."/>
            <person name="Martin F."/>
            <person name="Muraguchi H."/>
            <person name="Natvig D.O."/>
            <person name="Palmerini H."/>
            <person name="Ramesh M.A."/>
            <person name="Rehmeyer C.J."/>
            <person name="Roe B.A."/>
            <person name="Shenoy N."/>
            <person name="Stanke M."/>
            <person name="Ter-Hovhannisyan V."/>
            <person name="Tunlid A."/>
            <person name="Velagapudi R."/>
            <person name="Vision T.J."/>
            <person name="Zeng Q."/>
            <person name="Zolan M.E."/>
            <person name="Pukkila P.J."/>
        </authorList>
    </citation>
    <scope>NUCLEOTIDE SEQUENCE [LARGE SCALE GENOMIC DNA]</scope>
    <source>
        <strain evidence="2">Okayama-7 / 130 / ATCC MYA-4618 / FGSC 9003</strain>
    </source>
</reference>
<dbReference type="GeneID" id="9378918"/>
<dbReference type="EMBL" id="AACS02000002">
    <property type="protein sequence ID" value="EFI28326.1"/>
    <property type="molecule type" value="Genomic_DNA"/>
</dbReference>
<dbReference type="InParanoid" id="D6RKV7"/>
<accession>D6RKV7</accession>
<keyword evidence="2" id="KW-1185">Reference proteome</keyword>
<comment type="caution">
    <text evidence="1">The sequence shown here is derived from an EMBL/GenBank/DDBJ whole genome shotgun (WGS) entry which is preliminary data.</text>
</comment>
<sequence>MRPRFSHHEMEAPSGETSLGDSYKYEGKVGVRMDRGCRGIKRRGSCVVRYSFGYLASRSLRMVNSLLILVGFLLEVHKAGRSRNAWRYVLSGDSYSLASSMAWNAVFLKENTPYTTGPATIVSTYASAPGRTWHVTGCWVGDDG</sequence>
<protein>
    <submittedName>
        <fullName evidence="1">Uncharacterized protein</fullName>
    </submittedName>
</protein>
<organism evidence="1 2">
    <name type="scientific">Coprinopsis cinerea (strain Okayama-7 / 130 / ATCC MYA-4618 / FGSC 9003)</name>
    <name type="common">Inky cap fungus</name>
    <name type="synonym">Hormographiella aspergillata</name>
    <dbReference type="NCBI Taxonomy" id="240176"/>
    <lineage>
        <taxon>Eukaryota</taxon>
        <taxon>Fungi</taxon>
        <taxon>Dikarya</taxon>
        <taxon>Basidiomycota</taxon>
        <taxon>Agaricomycotina</taxon>
        <taxon>Agaricomycetes</taxon>
        <taxon>Agaricomycetidae</taxon>
        <taxon>Agaricales</taxon>
        <taxon>Agaricineae</taxon>
        <taxon>Psathyrellaceae</taxon>
        <taxon>Coprinopsis</taxon>
    </lineage>
</organism>
<proteinExistence type="predicted"/>
<dbReference type="RefSeq" id="XP_002911820.1">
    <property type="nucleotide sequence ID" value="XM_002911774.1"/>
</dbReference>
<evidence type="ECO:0000313" key="2">
    <source>
        <dbReference type="Proteomes" id="UP000001861"/>
    </source>
</evidence>
<dbReference type="VEuPathDB" id="FungiDB:CC1G_13855"/>
<gene>
    <name evidence="1" type="ORF">CC1G_13855</name>
</gene>
<evidence type="ECO:0000313" key="1">
    <source>
        <dbReference type="EMBL" id="EFI28326.1"/>
    </source>
</evidence>
<dbReference type="Proteomes" id="UP000001861">
    <property type="component" value="Unassembled WGS sequence"/>
</dbReference>
<dbReference type="AlphaFoldDB" id="D6RKV7"/>